<evidence type="ECO:0000313" key="3">
    <source>
        <dbReference type="Proteomes" id="UP000475862"/>
    </source>
</evidence>
<feature type="coiled-coil region" evidence="1">
    <location>
        <begin position="26"/>
        <end position="56"/>
    </location>
</feature>
<gene>
    <name evidence="2" type="ORF">AGLY_011615</name>
</gene>
<feature type="coiled-coil region" evidence="1">
    <location>
        <begin position="102"/>
        <end position="185"/>
    </location>
</feature>
<dbReference type="Proteomes" id="UP000475862">
    <property type="component" value="Unassembled WGS sequence"/>
</dbReference>
<protein>
    <submittedName>
        <fullName evidence="2">Uncharacterized protein</fullName>
    </submittedName>
</protein>
<reference evidence="2 3" key="1">
    <citation type="submission" date="2019-08" db="EMBL/GenBank/DDBJ databases">
        <title>The genome of the soybean aphid Biotype 1, its phylome, world population structure and adaptation to the North American continent.</title>
        <authorList>
            <person name="Giordano R."/>
            <person name="Donthu R.K."/>
            <person name="Hernandez A.G."/>
            <person name="Wright C.L."/>
            <person name="Zimin A.V."/>
        </authorList>
    </citation>
    <scope>NUCLEOTIDE SEQUENCE [LARGE SCALE GENOMIC DNA]</scope>
    <source>
        <tissue evidence="2">Whole aphids</tissue>
    </source>
</reference>
<name>A0A6G0TAQ7_APHGL</name>
<evidence type="ECO:0000256" key="1">
    <source>
        <dbReference type="SAM" id="Coils"/>
    </source>
</evidence>
<sequence length="202" mass="23534">MKNENISKMLQAKKTEISCKVNKKSAKLCKLKLKLKDEEAEELKQKNKTIKLKEELNLFKEEHCKEKCRLDEEIGELRVKLKSIASNLKLTNSKCCDAQIENTKLKCQIKDQNETIKQLDSTKEMLQQELKRIKETTEMITAQVKKHDNDTNIFDRKLDSKLKELSEYAKLVKNQTEQLAQLKKKILEKCNSAEKCVPDMCT</sequence>
<keyword evidence="3" id="KW-1185">Reference proteome</keyword>
<dbReference type="EMBL" id="VYZN01000044">
    <property type="protein sequence ID" value="KAE9529519.1"/>
    <property type="molecule type" value="Genomic_DNA"/>
</dbReference>
<proteinExistence type="predicted"/>
<dbReference type="AlphaFoldDB" id="A0A6G0TAQ7"/>
<accession>A0A6G0TAQ7</accession>
<organism evidence="2 3">
    <name type="scientific">Aphis glycines</name>
    <name type="common">Soybean aphid</name>
    <dbReference type="NCBI Taxonomy" id="307491"/>
    <lineage>
        <taxon>Eukaryota</taxon>
        <taxon>Metazoa</taxon>
        <taxon>Ecdysozoa</taxon>
        <taxon>Arthropoda</taxon>
        <taxon>Hexapoda</taxon>
        <taxon>Insecta</taxon>
        <taxon>Pterygota</taxon>
        <taxon>Neoptera</taxon>
        <taxon>Paraneoptera</taxon>
        <taxon>Hemiptera</taxon>
        <taxon>Sternorrhyncha</taxon>
        <taxon>Aphidomorpha</taxon>
        <taxon>Aphidoidea</taxon>
        <taxon>Aphididae</taxon>
        <taxon>Aphidini</taxon>
        <taxon>Aphis</taxon>
        <taxon>Aphis</taxon>
    </lineage>
</organism>
<keyword evidence="1" id="KW-0175">Coiled coil</keyword>
<comment type="caution">
    <text evidence="2">The sequence shown here is derived from an EMBL/GenBank/DDBJ whole genome shotgun (WGS) entry which is preliminary data.</text>
</comment>
<evidence type="ECO:0000313" key="2">
    <source>
        <dbReference type="EMBL" id="KAE9529519.1"/>
    </source>
</evidence>